<dbReference type="KEGG" id="aba:Acid345_4096"/>
<organism evidence="1 2">
    <name type="scientific">Koribacter versatilis (strain Ellin345)</name>
    <dbReference type="NCBI Taxonomy" id="204669"/>
    <lineage>
        <taxon>Bacteria</taxon>
        <taxon>Pseudomonadati</taxon>
        <taxon>Acidobacteriota</taxon>
        <taxon>Terriglobia</taxon>
        <taxon>Terriglobales</taxon>
        <taxon>Candidatus Korobacteraceae</taxon>
        <taxon>Candidatus Korobacter</taxon>
    </lineage>
</organism>
<proteinExistence type="predicted"/>
<dbReference type="OrthoDB" id="9798714at2"/>
<dbReference type="RefSeq" id="WP_011524895.1">
    <property type="nucleotide sequence ID" value="NC_008009.1"/>
</dbReference>
<dbReference type="EMBL" id="CP000360">
    <property type="protein sequence ID" value="ABF43096.1"/>
    <property type="molecule type" value="Genomic_DNA"/>
</dbReference>
<keyword evidence="2" id="KW-1185">Reference proteome</keyword>
<dbReference type="CDD" id="cd14789">
    <property type="entry name" value="Tiki"/>
    <property type="match status" value="1"/>
</dbReference>
<dbReference type="eggNOG" id="COG3735">
    <property type="taxonomic scope" value="Bacteria"/>
</dbReference>
<dbReference type="PANTHER" id="PTHR40590:SF1">
    <property type="entry name" value="CYTOPLASMIC PROTEIN"/>
    <property type="match status" value="1"/>
</dbReference>
<evidence type="ECO:0000313" key="1">
    <source>
        <dbReference type="EMBL" id="ABF43096.1"/>
    </source>
</evidence>
<dbReference type="InterPro" id="IPR047111">
    <property type="entry name" value="YbaP-like"/>
</dbReference>
<gene>
    <name evidence="1" type="ordered locus">Acid345_4096</name>
</gene>
<protein>
    <submittedName>
        <fullName evidence="1">GumN</fullName>
    </submittedName>
</protein>
<accession>Q1IJ54</accession>
<evidence type="ECO:0000313" key="2">
    <source>
        <dbReference type="Proteomes" id="UP000002432"/>
    </source>
</evidence>
<name>Q1IJ54_KORVE</name>
<dbReference type="AlphaFoldDB" id="Q1IJ54"/>
<dbReference type="Pfam" id="PF01963">
    <property type="entry name" value="TraB_PrgY_gumN"/>
    <property type="match status" value="1"/>
</dbReference>
<reference evidence="1 2" key="1">
    <citation type="journal article" date="2009" name="Appl. Environ. Microbiol.">
        <title>Three genomes from the phylum Acidobacteria provide insight into the lifestyles of these microorganisms in soils.</title>
        <authorList>
            <person name="Ward N.L."/>
            <person name="Challacombe J.F."/>
            <person name="Janssen P.H."/>
            <person name="Henrissat B."/>
            <person name="Coutinho P.M."/>
            <person name="Wu M."/>
            <person name="Xie G."/>
            <person name="Haft D.H."/>
            <person name="Sait M."/>
            <person name="Badger J."/>
            <person name="Barabote R.D."/>
            <person name="Bradley B."/>
            <person name="Brettin T.S."/>
            <person name="Brinkac L.M."/>
            <person name="Bruce D."/>
            <person name="Creasy T."/>
            <person name="Daugherty S.C."/>
            <person name="Davidsen T.M."/>
            <person name="DeBoy R.T."/>
            <person name="Detter J.C."/>
            <person name="Dodson R.J."/>
            <person name="Durkin A.S."/>
            <person name="Ganapathy A."/>
            <person name="Gwinn-Giglio M."/>
            <person name="Han C.S."/>
            <person name="Khouri H."/>
            <person name="Kiss H."/>
            <person name="Kothari S.P."/>
            <person name="Madupu R."/>
            <person name="Nelson K.E."/>
            <person name="Nelson W.C."/>
            <person name="Paulsen I."/>
            <person name="Penn K."/>
            <person name="Ren Q."/>
            <person name="Rosovitz M.J."/>
            <person name="Selengut J.D."/>
            <person name="Shrivastava S."/>
            <person name="Sullivan S.A."/>
            <person name="Tapia R."/>
            <person name="Thompson L.S."/>
            <person name="Watkins K.L."/>
            <person name="Yang Q."/>
            <person name="Yu C."/>
            <person name="Zafar N."/>
            <person name="Zhou L."/>
            <person name="Kuske C.R."/>
        </authorList>
    </citation>
    <scope>NUCLEOTIDE SEQUENCE [LARGE SCALE GENOMIC DNA]</scope>
    <source>
        <strain evidence="1 2">Ellin345</strain>
    </source>
</reference>
<dbReference type="PANTHER" id="PTHR40590">
    <property type="entry name" value="CYTOPLASMIC PROTEIN-RELATED"/>
    <property type="match status" value="1"/>
</dbReference>
<dbReference type="Proteomes" id="UP000002432">
    <property type="component" value="Chromosome"/>
</dbReference>
<sequence>MRRLSRQLVLVLLIAFALPCFAAHRKFLMWKVTSPTATVYLVGSIHLADPSIYPLPSMVEKAFADSQVLAVEADVSNFNLDEAVGLLGEYGMYTDGDSLSNHVSRETNADLDAFCTKHQLPREMLDTMKPWMVALTVEAMAAQSSGFDPSAGIDMHFLNSANGKRVDQLESVEFQFKLLASASDSEQSQFLASALKESGQIGDTERAYENGDINALSSEISRQEPRSYYQRLLDDRNPAMTDKVAAYLGGHETAFVVVGIAHVIGDHGIAKSLERKGYKVEQNTYDW</sequence>
<dbReference type="InterPro" id="IPR002816">
    <property type="entry name" value="TraB/PrgY/GumN_fam"/>
</dbReference>
<dbReference type="HOGENOM" id="CLU_057525_0_0_0"/>
<dbReference type="STRING" id="204669.Acid345_4096"/>
<dbReference type="EnsemblBacteria" id="ABF43096">
    <property type="protein sequence ID" value="ABF43096"/>
    <property type="gene ID" value="Acid345_4096"/>
</dbReference>